<evidence type="ECO:0000313" key="3">
    <source>
        <dbReference type="Proteomes" id="UP001497480"/>
    </source>
</evidence>
<evidence type="ECO:0000256" key="1">
    <source>
        <dbReference type="SAM" id="MobiDB-lite"/>
    </source>
</evidence>
<feature type="region of interest" description="Disordered" evidence="1">
    <location>
        <begin position="35"/>
        <end position="54"/>
    </location>
</feature>
<comment type="caution">
    <text evidence="2">The sequence shown here is derived from an EMBL/GenBank/DDBJ whole genome shotgun (WGS) entry which is preliminary data.</text>
</comment>
<feature type="compositionally biased region" description="Low complexity" evidence="1">
    <location>
        <begin position="35"/>
        <end position="46"/>
    </location>
</feature>
<protein>
    <submittedName>
        <fullName evidence="2">Uncharacterized protein</fullName>
    </submittedName>
</protein>
<dbReference type="AlphaFoldDB" id="A0AAV1XIU2"/>
<reference evidence="2 3" key="1">
    <citation type="submission" date="2024-03" db="EMBL/GenBank/DDBJ databases">
        <authorList>
            <person name="Martinez-Hernandez J."/>
        </authorList>
    </citation>
    <scope>NUCLEOTIDE SEQUENCE [LARGE SCALE GENOMIC DNA]</scope>
</reference>
<accession>A0AAV1XIU2</accession>
<dbReference type="Proteomes" id="UP001497480">
    <property type="component" value="Unassembled WGS sequence"/>
</dbReference>
<organism evidence="2 3">
    <name type="scientific">Lupinus luteus</name>
    <name type="common">European yellow lupine</name>
    <dbReference type="NCBI Taxonomy" id="3873"/>
    <lineage>
        <taxon>Eukaryota</taxon>
        <taxon>Viridiplantae</taxon>
        <taxon>Streptophyta</taxon>
        <taxon>Embryophyta</taxon>
        <taxon>Tracheophyta</taxon>
        <taxon>Spermatophyta</taxon>
        <taxon>Magnoliopsida</taxon>
        <taxon>eudicotyledons</taxon>
        <taxon>Gunneridae</taxon>
        <taxon>Pentapetalae</taxon>
        <taxon>rosids</taxon>
        <taxon>fabids</taxon>
        <taxon>Fabales</taxon>
        <taxon>Fabaceae</taxon>
        <taxon>Papilionoideae</taxon>
        <taxon>50 kb inversion clade</taxon>
        <taxon>genistoids sensu lato</taxon>
        <taxon>core genistoids</taxon>
        <taxon>Genisteae</taxon>
        <taxon>Lupinus</taxon>
    </lineage>
</organism>
<proteinExistence type="predicted"/>
<name>A0AAV1XIU2_LUPLU</name>
<keyword evidence="3" id="KW-1185">Reference proteome</keyword>
<dbReference type="EMBL" id="CAXHTB010000015">
    <property type="protein sequence ID" value="CAL0321494.1"/>
    <property type="molecule type" value="Genomic_DNA"/>
</dbReference>
<sequence length="80" mass="9173">MIVFFIFSIAFLPPKKLKWPYSCRRHSMEISIGLSKLSSKSPSTSSERPEEITNKNANFELEKAKNEIMKGKHSQNNINS</sequence>
<evidence type="ECO:0000313" key="2">
    <source>
        <dbReference type="EMBL" id="CAL0321494.1"/>
    </source>
</evidence>
<gene>
    <name evidence="2" type="ORF">LLUT_LOCUS22554</name>
</gene>